<gene>
    <name evidence="1" type="ORF">BSFP_058720</name>
</gene>
<dbReference type="Proteomes" id="UP000218432">
    <property type="component" value="Chromosome 2"/>
</dbReference>
<evidence type="ECO:0000313" key="2">
    <source>
        <dbReference type="Proteomes" id="UP000218432"/>
    </source>
</evidence>
<dbReference type="AlphaFoldDB" id="A0A1Y1BSV8"/>
<accession>A0A1Y1BSV8</accession>
<protein>
    <submittedName>
        <fullName evidence="1">Uncharacterized protein</fullName>
    </submittedName>
</protein>
<evidence type="ECO:0000313" key="1">
    <source>
        <dbReference type="EMBL" id="BAX63004.1"/>
    </source>
</evidence>
<proteinExistence type="predicted"/>
<sequence>MPRGGNQDRTVVAPNAACRFRGRLEPASMVPMVP</sequence>
<reference evidence="1 2" key="1">
    <citation type="journal article" date="2017" name="Genome Announc.">
        <title>Complete Genome Sequence of Burkholderia stabilis FERMP-21014.</title>
        <authorList>
            <person name="Konishi K."/>
            <person name="Kumagai T."/>
            <person name="Sakasegawa S."/>
            <person name="Tamura T."/>
        </authorList>
    </citation>
    <scope>NUCLEOTIDE SEQUENCE [LARGE SCALE GENOMIC DNA]</scope>
    <source>
        <strain evidence="1 2">FERMP-21014</strain>
    </source>
</reference>
<dbReference type="EMBL" id="AP018112">
    <property type="protein sequence ID" value="BAX63004.1"/>
    <property type="molecule type" value="Genomic_DNA"/>
</dbReference>
<name>A0A1Y1BSV8_9BURK</name>
<organism evidence="1 2">
    <name type="scientific">Burkholderia stabilis</name>
    <dbReference type="NCBI Taxonomy" id="95485"/>
    <lineage>
        <taxon>Bacteria</taxon>
        <taxon>Pseudomonadati</taxon>
        <taxon>Pseudomonadota</taxon>
        <taxon>Betaproteobacteria</taxon>
        <taxon>Burkholderiales</taxon>
        <taxon>Burkholderiaceae</taxon>
        <taxon>Burkholderia</taxon>
        <taxon>Burkholderia cepacia complex</taxon>
    </lineage>
</organism>